<evidence type="ECO:0000313" key="2">
    <source>
        <dbReference type="Proteomes" id="UP001595075"/>
    </source>
</evidence>
<protein>
    <submittedName>
        <fullName evidence="1">Uncharacterized protein</fullName>
    </submittedName>
</protein>
<accession>A0ABR4C2Y4</accession>
<dbReference type="EMBL" id="JAZHXI010000014">
    <property type="protein sequence ID" value="KAL2064265.1"/>
    <property type="molecule type" value="Genomic_DNA"/>
</dbReference>
<reference evidence="1 2" key="1">
    <citation type="journal article" date="2024" name="Commun. Biol.">
        <title>Comparative genomic analysis of thermophilic fungi reveals convergent evolutionary adaptations and gene losses.</title>
        <authorList>
            <person name="Steindorff A.S."/>
            <person name="Aguilar-Pontes M.V."/>
            <person name="Robinson A.J."/>
            <person name="Andreopoulos B."/>
            <person name="LaButti K."/>
            <person name="Kuo A."/>
            <person name="Mondo S."/>
            <person name="Riley R."/>
            <person name="Otillar R."/>
            <person name="Haridas S."/>
            <person name="Lipzen A."/>
            <person name="Grimwood J."/>
            <person name="Schmutz J."/>
            <person name="Clum A."/>
            <person name="Reid I.D."/>
            <person name="Moisan M.C."/>
            <person name="Butler G."/>
            <person name="Nguyen T.T.M."/>
            <person name="Dewar K."/>
            <person name="Conant G."/>
            <person name="Drula E."/>
            <person name="Henrissat B."/>
            <person name="Hansel C."/>
            <person name="Singer S."/>
            <person name="Hutchinson M.I."/>
            <person name="de Vries R.P."/>
            <person name="Natvig D.O."/>
            <person name="Powell A.J."/>
            <person name="Tsang A."/>
            <person name="Grigoriev I.V."/>
        </authorList>
    </citation>
    <scope>NUCLEOTIDE SEQUENCE [LARGE SCALE GENOMIC DNA]</scope>
    <source>
        <strain evidence="1 2">CBS 494.80</strain>
    </source>
</reference>
<sequence>MALVLPAPGLSALAALRKDGILSSIISLIYKPLMSIDLSEFMHSIRVVINPVLDINVMQILSLIYVEVLADIIHTHGAMLRMSIFHTNCNKATWVENVTLTCLNTIDWNRFCEVAFEYPRLQVLLIPKLFPIVPGGTCGSYFLSKAITPSRYPTLLVLELFWATFFLTINFIPTADYQAALHDLRPSALNHRPCINEIHGCTCSHIKLCPTRIQSGISGFVQNYLSPIPYLRNLDVYTVLALPAWESGCVAHVIYGFPCGPIEL</sequence>
<gene>
    <name evidence="1" type="ORF">VTL71DRAFT_4759</name>
</gene>
<proteinExistence type="predicted"/>
<dbReference type="Proteomes" id="UP001595075">
    <property type="component" value="Unassembled WGS sequence"/>
</dbReference>
<keyword evidence="2" id="KW-1185">Reference proteome</keyword>
<organism evidence="1 2">
    <name type="scientific">Oculimacula yallundae</name>
    <dbReference type="NCBI Taxonomy" id="86028"/>
    <lineage>
        <taxon>Eukaryota</taxon>
        <taxon>Fungi</taxon>
        <taxon>Dikarya</taxon>
        <taxon>Ascomycota</taxon>
        <taxon>Pezizomycotina</taxon>
        <taxon>Leotiomycetes</taxon>
        <taxon>Helotiales</taxon>
        <taxon>Ploettnerulaceae</taxon>
        <taxon>Oculimacula</taxon>
    </lineage>
</organism>
<name>A0ABR4C2Y4_9HELO</name>
<evidence type="ECO:0000313" key="1">
    <source>
        <dbReference type="EMBL" id="KAL2064265.1"/>
    </source>
</evidence>
<comment type="caution">
    <text evidence="1">The sequence shown here is derived from an EMBL/GenBank/DDBJ whole genome shotgun (WGS) entry which is preliminary data.</text>
</comment>